<dbReference type="InterPro" id="IPR020568">
    <property type="entry name" value="Ribosomal_Su5_D2-typ_SF"/>
</dbReference>
<dbReference type="EMBL" id="CDRZ01000029">
    <property type="protein sequence ID" value="CEO87787.1"/>
    <property type="molecule type" value="Genomic_DNA"/>
</dbReference>
<sequence>MTAGCKKDQEAQNVTGRQVKRSEIKSRLAALYQVFGDIYGSEKLVLRASKLGVLNQVRSNRLGEQVLALQKLIQGDPTLEKPPRIAEIPEILDDLEDELAQVVARRIVEEELERKIAEKVQERQEQYLNDMKVQVLKEKGTPENAITLKKLALIEKMRTVHLNASVSEILRPQSIGEIIGQERALKALIAKLAAPYPQHILLYGPPGVGKTSAARIALQHVKSTIGGPFQDDAPFIEVDGTTLRWDPRDITNPLLGSVHDPIYQGARRDLAESGIPEPKVGLVTEAHGGVLFIDEIGDVDPILQNKLLKVLEDKKVVFESSYYEPSDPMIPEYIKTLFEEGAPADFVLIGATTREPHQINPAFRSRCAEIFFDCLTPLDIQKVLRQAARKLGATLGRGLAEAISEYTIEARKATNILVDASSVARYRQKKSINSKNIRVTLDDLQEVLQVSRLTPYVTAHAEPKGEVGRVFGLAVAGFQGTIIEIEAIAFPAVKERRGTVRFNDAAGTMAKDSVFNALAVYRHVTGRDAADFDIHVNIVGGGRVEGPSAGAAIFLAIYSAIEGIPLRQDVAVTGELSIQGHVRGVGGVTEKIYGARQVGIKKVLVPRENSRELPGELWGVQVVSIDKINEAFSHTLNLENAAGNTRVNIYSMPENTPEEKIGVPENTK</sequence>
<dbReference type="InterPro" id="IPR014721">
    <property type="entry name" value="Ribsml_uS5_D2-typ_fold_subgr"/>
</dbReference>
<dbReference type="GO" id="GO:0030163">
    <property type="term" value="P:protein catabolic process"/>
    <property type="evidence" value="ECO:0007669"/>
    <property type="project" value="InterPro"/>
</dbReference>
<feature type="domain" description="Lon proteolytic" evidence="6">
    <location>
        <begin position="464"/>
        <end position="638"/>
    </location>
</feature>
<dbReference type="InterPro" id="IPR027065">
    <property type="entry name" value="Lon_Prtase"/>
</dbReference>
<dbReference type="GO" id="GO:0004252">
    <property type="term" value="F:serine-type endopeptidase activity"/>
    <property type="evidence" value="ECO:0007669"/>
    <property type="project" value="UniProtKB-UniRule"/>
</dbReference>
<dbReference type="Proteomes" id="UP000046155">
    <property type="component" value="Unassembled WGS sequence"/>
</dbReference>
<evidence type="ECO:0000259" key="5">
    <source>
        <dbReference type="PROSITE" id="PS50045"/>
    </source>
</evidence>
<dbReference type="PANTHER" id="PTHR10046">
    <property type="entry name" value="ATP DEPENDENT LON PROTEASE FAMILY MEMBER"/>
    <property type="match status" value="1"/>
</dbReference>
<dbReference type="SUPFAM" id="SSF52540">
    <property type="entry name" value="P-loop containing nucleoside triphosphate hydrolases"/>
    <property type="match status" value="1"/>
</dbReference>
<keyword evidence="2 3" id="KW-0720">Serine protease</keyword>
<dbReference type="InterPro" id="IPR014252">
    <property type="entry name" value="Spore_LonC"/>
</dbReference>
<dbReference type="NCBIfam" id="TIGR02903">
    <property type="entry name" value="spore_lon_C"/>
    <property type="match status" value="1"/>
</dbReference>
<evidence type="ECO:0000313" key="8">
    <source>
        <dbReference type="Proteomes" id="UP000046155"/>
    </source>
</evidence>
<dbReference type="InterPro" id="IPR003593">
    <property type="entry name" value="AAA+_ATPase"/>
</dbReference>
<evidence type="ECO:0000256" key="1">
    <source>
        <dbReference type="ARBA" id="ARBA00022670"/>
    </source>
</evidence>
<feature type="domain" description="Sigma-54 factor interaction" evidence="5">
    <location>
        <begin position="183"/>
        <end position="364"/>
    </location>
</feature>
<dbReference type="GO" id="GO:0005524">
    <property type="term" value="F:ATP binding"/>
    <property type="evidence" value="ECO:0007669"/>
    <property type="project" value="InterPro"/>
</dbReference>
<dbReference type="SUPFAM" id="SSF54211">
    <property type="entry name" value="Ribosomal protein S5 domain 2-like"/>
    <property type="match status" value="1"/>
</dbReference>
<feature type="active site" evidence="3">
    <location>
        <position position="591"/>
    </location>
</feature>
<organism evidence="7 8">
    <name type="scientific">Syntrophaceticus schinkii</name>
    <dbReference type="NCBI Taxonomy" id="499207"/>
    <lineage>
        <taxon>Bacteria</taxon>
        <taxon>Bacillati</taxon>
        <taxon>Bacillota</taxon>
        <taxon>Clostridia</taxon>
        <taxon>Thermoanaerobacterales</taxon>
        <taxon>Thermoanaerobacterales Family III. Incertae Sedis</taxon>
        <taxon>Syntrophaceticus</taxon>
    </lineage>
</organism>
<accession>A0A0B7MJI2</accession>
<feature type="coiled-coil region" evidence="4">
    <location>
        <begin position="92"/>
        <end position="129"/>
    </location>
</feature>
<keyword evidence="1 3" id="KW-0645">Protease</keyword>
<keyword evidence="3" id="KW-0378">Hydrolase</keyword>
<dbReference type="Pfam" id="PF00004">
    <property type="entry name" value="AAA"/>
    <property type="match status" value="1"/>
</dbReference>
<dbReference type="RefSeq" id="WP_084710867.1">
    <property type="nucleotide sequence ID" value="NZ_CDRZ01000029.1"/>
</dbReference>
<keyword evidence="4" id="KW-0175">Coiled coil</keyword>
<gene>
    <name evidence="7" type="primary">LonB</name>
    <name evidence="7" type="ORF">SSCH_1240003</name>
</gene>
<dbReference type="SMART" id="SM00382">
    <property type="entry name" value="AAA"/>
    <property type="match status" value="1"/>
</dbReference>
<dbReference type="GO" id="GO:0006355">
    <property type="term" value="P:regulation of DNA-templated transcription"/>
    <property type="evidence" value="ECO:0007669"/>
    <property type="project" value="InterPro"/>
</dbReference>
<dbReference type="Pfam" id="PF05362">
    <property type="entry name" value="Lon_C"/>
    <property type="match status" value="1"/>
</dbReference>
<dbReference type="CDD" id="cd00009">
    <property type="entry name" value="AAA"/>
    <property type="match status" value="1"/>
</dbReference>
<evidence type="ECO:0000256" key="4">
    <source>
        <dbReference type="SAM" id="Coils"/>
    </source>
</evidence>
<feature type="active site" evidence="3">
    <location>
        <position position="548"/>
    </location>
</feature>
<comment type="catalytic activity">
    <reaction evidence="3">
        <text>Hydrolysis of proteins in presence of ATP.</text>
        <dbReference type="EC" id="3.4.21.53"/>
    </reaction>
</comment>
<proteinExistence type="inferred from homology"/>
<protein>
    <recommendedName>
        <fullName evidence="3">endopeptidase La</fullName>
        <ecNumber evidence="3">3.4.21.53</ecNumber>
    </recommendedName>
</protein>
<comment type="similarity">
    <text evidence="3">Belongs to the peptidase S16 family.</text>
</comment>
<dbReference type="InterPro" id="IPR008269">
    <property type="entry name" value="Lon_proteolytic"/>
</dbReference>
<dbReference type="AlphaFoldDB" id="A0A0B7MJI2"/>
<name>A0A0B7MJI2_9FIRM</name>
<dbReference type="InterPro" id="IPR002078">
    <property type="entry name" value="Sigma_54_int"/>
</dbReference>
<evidence type="ECO:0000256" key="2">
    <source>
        <dbReference type="ARBA" id="ARBA00022825"/>
    </source>
</evidence>
<dbReference type="InterPro" id="IPR027417">
    <property type="entry name" value="P-loop_NTPase"/>
</dbReference>
<dbReference type="OrthoDB" id="2318150at2"/>
<reference evidence="8" key="1">
    <citation type="submission" date="2015-01" db="EMBL/GenBank/DDBJ databases">
        <authorList>
            <person name="Manzoor Shahid"/>
            <person name="Zubair Saima"/>
        </authorList>
    </citation>
    <scope>NUCLEOTIDE SEQUENCE [LARGE SCALE GENOMIC DNA]</scope>
    <source>
        <strain evidence="8">Sp3</strain>
    </source>
</reference>
<evidence type="ECO:0000313" key="7">
    <source>
        <dbReference type="EMBL" id="CEO87787.1"/>
    </source>
</evidence>
<keyword evidence="8" id="KW-1185">Reference proteome</keyword>
<dbReference type="GO" id="GO:0016887">
    <property type="term" value="F:ATP hydrolysis activity"/>
    <property type="evidence" value="ECO:0007669"/>
    <property type="project" value="InterPro"/>
</dbReference>
<dbReference type="InterPro" id="IPR003959">
    <property type="entry name" value="ATPase_AAA_core"/>
</dbReference>
<dbReference type="PROSITE" id="PS51786">
    <property type="entry name" value="LON_PROTEOLYTIC"/>
    <property type="match status" value="1"/>
</dbReference>
<evidence type="ECO:0000256" key="3">
    <source>
        <dbReference type="PROSITE-ProRule" id="PRU01122"/>
    </source>
</evidence>
<dbReference type="Gene3D" id="3.30.230.10">
    <property type="match status" value="1"/>
</dbReference>
<dbReference type="GO" id="GO:0006508">
    <property type="term" value="P:proteolysis"/>
    <property type="evidence" value="ECO:0007669"/>
    <property type="project" value="UniProtKB-KW"/>
</dbReference>
<evidence type="ECO:0000259" key="6">
    <source>
        <dbReference type="PROSITE" id="PS51786"/>
    </source>
</evidence>
<dbReference type="PROSITE" id="PS50045">
    <property type="entry name" value="SIGMA54_INTERACT_4"/>
    <property type="match status" value="1"/>
</dbReference>
<dbReference type="Gene3D" id="3.40.50.300">
    <property type="entry name" value="P-loop containing nucleotide triphosphate hydrolases"/>
    <property type="match status" value="2"/>
</dbReference>
<dbReference type="GO" id="GO:0004176">
    <property type="term" value="F:ATP-dependent peptidase activity"/>
    <property type="evidence" value="ECO:0007669"/>
    <property type="project" value="UniProtKB-UniRule"/>
</dbReference>
<dbReference type="PRINTS" id="PR00830">
    <property type="entry name" value="ENDOLAPTASE"/>
</dbReference>
<dbReference type="EC" id="3.4.21.53" evidence="3"/>